<dbReference type="PROSITE" id="PS50104">
    <property type="entry name" value="TIR"/>
    <property type="match status" value="1"/>
</dbReference>
<evidence type="ECO:0000313" key="2">
    <source>
        <dbReference type="EMBL" id="TVO78550.1"/>
    </source>
</evidence>
<feature type="domain" description="TIR" evidence="1">
    <location>
        <begin position="1"/>
        <end position="147"/>
    </location>
</feature>
<keyword evidence="2" id="KW-0675">Receptor</keyword>
<gene>
    <name evidence="2" type="ORF">FHP89_05000</name>
</gene>
<dbReference type="Gene3D" id="3.40.50.10140">
    <property type="entry name" value="Toll/interleukin-1 receptor homology (TIR) domain"/>
    <property type="match status" value="1"/>
</dbReference>
<dbReference type="AlphaFoldDB" id="A0A557R5E4"/>
<evidence type="ECO:0000313" key="3">
    <source>
        <dbReference type="Proteomes" id="UP000318349"/>
    </source>
</evidence>
<organism evidence="2 3">
    <name type="scientific">Denitromonas halophila</name>
    <dbReference type="NCBI Taxonomy" id="1629404"/>
    <lineage>
        <taxon>Bacteria</taxon>
        <taxon>Pseudomonadati</taxon>
        <taxon>Pseudomonadota</taxon>
        <taxon>Betaproteobacteria</taxon>
        <taxon>Rhodocyclales</taxon>
        <taxon>Zoogloeaceae</taxon>
        <taxon>Denitromonas</taxon>
    </lineage>
</organism>
<accession>A0A557R5E4</accession>
<dbReference type="EMBL" id="VMNI01000005">
    <property type="protein sequence ID" value="TVO78550.1"/>
    <property type="molecule type" value="Genomic_DNA"/>
</dbReference>
<comment type="caution">
    <text evidence="2">The sequence shown here is derived from an EMBL/GenBank/DDBJ whole genome shotgun (WGS) entry which is preliminary data.</text>
</comment>
<dbReference type="InterPro" id="IPR000157">
    <property type="entry name" value="TIR_dom"/>
</dbReference>
<reference evidence="2 3" key="1">
    <citation type="submission" date="2019-07" db="EMBL/GenBank/DDBJ databases">
        <title>The pathways for chlorine oxyanion respiration interact through the shared metabolite chlorate.</title>
        <authorList>
            <person name="Barnum T.P."/>
            <person name="Cheng Y."/>
            <person name="Hill K.A."/>
            <person name="Lucas L.N."/>
            <person name="Carlson H.K."/>
            <person name="Coates J.D."/>
        </authorList>
    </citation>
    <scope>NUCLEOTIDE SEQUENCE [LARGE SCALE GENOMIC DNA]</scope>
    <source>
        <strain evidence="2 3">SFB-1</strain>
    </source>
</reference>
<protein>
    <submittedName>
        <fullName evidence="2">Toll/interleukin-1 receptor domain-containing protein</fullName>
    </submittedName>
</protein>
<proteinExistence type="predicted"/>
<dbReference type="SUPFAM" id="SSF52200">
    <property type="entry name" value="Toll/Interleukin receptor TIR domain"/>
    <property type="match status" value="1"/>
</dbReference>
<name>A0A557R5E4_9RHOO</name>
<evidence type="ECO:0000259" key="1">
    <source>
        <dbReference type="PROSITE" id="PS50104"/>
    </source>
</evidence>
<dbReference type="GO" id="GO:0007165">
    <property type="term" value="P:signal transduction"/>
    <property type="evidence" value="ECO:0007669"/>
    <property type="project" value="InterPro"/>
</dbReference>
<dbReference type="Pfam" id="PF13676">
    <property type="entry name" value="TIR_2"/>
    <property type="match status" value="1"/>
</dbReference>
<dbReference type="InterPro" id="IPR035897">
    <property type="entry name" value="Toll_tir_struct_dom_sf"/>
</dbReference>
<dbReference type="Proteomes" id="UP000318349">
    <property type="component" value="Unassembled WGS sequence"/>
</dbReference>
<sequence>MSQIFISYRREDSAGHAGRLEDALERHFGAGSVFRDVEDLPPGQPFPAALQARLHSADLALVLIGPRWLSAERDGVQRLSLPDDYVRMEVARALGRGIPVVPVLLDEATLPTEDQLPSDLQPLVQRHAVRVSDAGWADDVARLISALTAELGDQGAPPSMHRRVALAGVVAALATGVWWWLGPQAPPFPAGAWQAEVRYHWGDTYQERFEFELAGNAVLGSASFVGRARALEEATWTDGQLSFVTHSESTMGSETRTSTHRYFITREGEQLKVRYSTAGGFESPPPMVFTASPAK</sequence>